<gene>
    <name evidence="1" type="ORF">Celaphus_00009812</name>
</gene>
<dbReference type="Proteomes" id="UP000242450">
    <property type="component" value="Chromosome X"/>
</dbReference>
<evidence type="ECO:0000313" key="2">
    <source>
        <dbReference type="Proteomes" id="UP000242450"/>
    </source>
</evidence>
<protein>
    <submittedName>
        <fullName evidence="1">Uncharacterized protein</fullName>
    </submittedName>
</protein>
<accession>A0A212BZ79</accession>
<feature type="non-terminal residue" evidence="1">
    <location>
        <position position="304"/>
    </location>
</feature>
<organism evidence="1 2">
    <name type="scientific">Cervus elaphus hippelaphus</name>
    <name type="common">European red deer</name>
    <dbReference type="NCBI Taxonomy" id="46360"/>
    <lineage>
        <taxon>Eukaryota</taxon>
        <taxon>Metazoa</taxon>
        <taxon>Chordata</taxon>
        <taxon>Craniata</taxon>
        <taxon>Vertebrata</taxon>
        <taxon>Euteleostomi</taxon>
        <taxon>Mammalia</taxon>
        <taxon>Eutheria</taxon>
        <taxon>Laurasiatheria</taxon>
        <taxon>Artiodactyla</taxon>
        <taxon>Ruminantia</taxon>
        <taxon>Pecora</taxon>
        <taxon>Cervidae</taxon>
        <taxon>Cervinae</taxon>
        <taxon>Cervus</taxon>
    </lineage>
</organism>
<dbReference type="EMBL" id="MKHE01000034">
    <property type="protein sequence ID" value="OWJ99069.1"/>
    <property type="molecule type" value="Genomic_DNA"/>
</dbReference>
<comment type="caution">
    <text evidence="1">The sequence shown here is derived from an EMBL/GenBank/DDBJ whole genome shotgun (WGS) entry which is preliminary data.</text>
</comment>
<sequence length="304" mass="32842">MGCHGPLQPVVYLGNFSPDEFSQFFVIQCSSVEFLPYSGTALCAQVVDREVIRELNLVLMNYSNDDGEGSTSTEALVNGYANPAVPNSVCVEDVEFMDDVPLLGTPKTYGSPENPMDFISDTVPGGSFPRAFDNGARTAGQPESCHGVDFEQPCLTTEAGRDTLSKIAVSQPHVRTDITKNPGVSNRQILESLSEGTAANRVELHTVKCLDMESQEHLRSCGRPGLCGRHRPYYRVRVSLFHDSKPSSSSSFFPSPPPAPAPSYCSSSPLVSVETKCSFPATSCLVSEKQAKVKEGLVPVLEDP</sequence>
<reference evidence="1 2" key="1">
    <citation type="journal article" date="2018" name="Mol. Genet. Genomics">
        <title>The red deer Cervus elaphus genome CerEla1.0: sequencing, annotating, genes, and chromosomes.</title>
        <authorList>
            <person name="Bana N.A."/>
            <person name="Nyiri A."/>
            <person name="Nagy J."/>
            <person name="Frank K."/>
            <person name="Nagy T."/>
            <person name="Steger V."/>
            <person name="Schiller M."/>
            <person name="Lakatos P."/>
            <person name="Sugar L."/>
            <person name="Horn P."/>
            <person name="Barta E."/>
            <person name="Orosz L."/>
        </authorList>
    </citation>
    <scope>NUCLEOTIDE SEQUENCE [LARGE SCALE GENOMIC DNA]</scope>
    <source>
        <strain evidence="1">Hungarian</strain>
    </source>
</reference>
<dbReference type="OrthoDB" id="429671at2759"/>
<evidence type="ECO:0000313" key="1">
    <source>
        <dbReference type="EMBL" id="OWJ99069.1"/>
    </source>
</evidence>
<proteinExistence type="predicted"/>
<name>A0A212BZ79_CEREH</name>
<dbReference type="AlphaFoldDB" id="A0A212BZ79"/>
<keyword evidence="2" id="KW-1185">Reference proteome</keyword>